<accession>A0ABZ1I970</accession>
<reference evidence="2 3" key="1">
    <citation type="journal article" date="2015" name="Int. J. Syst. Evol. Microbiol.">
        <title>Amycolatopsis rhabdoformis sp. nov., an actinomycete isolated from a tropical forest soil.</title>
        <authorList>
            <person name="Souza W.R."/>
            <person name="Silva R.E."/>
            <person name="Goodfellow M."/>
            <person name="Busarakam K."/>
            <person name="Figueiro F.S."/>
            <person name="Ferreira D."/>
            <person name="Rodrigues-Filho E."/>
            <person name="Moraes L.A.B."/>
            <person name="Zucchi T.D."/>
        </authorList>
    </citation>
    <scope>NUCLEOTIDE SEQUENCE [LARGE SCALE GENOMIC DNA]</scope>
    <source>
        <strain evidence="2 3">NCIMB 14900</strain>
    </source>
</reference>
<name>A0ABZ1I970_9PSEU</name>
<feature type="compositionally biased region" description="Pro residues" evidence="1">
    <location>
        <begin position="1"/>
        <end position="10"/>
    </location>
</feature>
<feature type="compositionally biased region" description="Basic and acidic residues" evidence="1">
    <location>
        <begin position="34"/>
        <end position="56"/>
    </location>
</feature>
<evidence type="ECO:0000313" key="3">
    <source>
        <dbReference type="Proteomes" id="UP001330812"/>
    </source>
</evidence>
<dbReference type="EMBL" id="CP142149">
    <property type="protein sequence ID" value="WSE30742.1"/>
    <property type="molecule type" value="Genomic_DNA"/>
</dbReference>
<evidence type="ECO:0000256" key="1">
    <source>
        <dbReference type="SAM" id="MobiDB-lite"/>
    </source>
</evidence>
<evidence type="ECO:0000313" key="2">
    <source>
        <dbReference type="EMBL" id="WSE30742.1"/>
    </source>
</evidence>
<gene>
    <name evidence="2" type="ORF">VSH64_01110</name>
</gene>
<keyword evidence="3" id="KW-1185">Reference proteome</keyword>
<feature type="region of interest" description="Disordered" evidence="1">
    <location>
        <begin position="1"/>
        <end position="56"/>
    </location>
</feature>
<sequence>MSVEPEPVPLGPRQTLFGHAQRLHSRSPGSPLPDDGKPYPDDPFHRGRDRPRPPEDRALIGVEPARVLAEHFANPAAVPQDLDEAFHRVWVSGHLSPPISAVIEQTDPARARDTGRWLVQHATDRGSVLGGLALLAVVGTSEDIPLIRTISLLSDTFAPLAARALERLAGGADALVWLGDRVNGWGRVYVVEALLRLDDPATRPWLLRRAVNGDHLNGYFAGELAVKTALHEAVADPGADDELFDHAGRLMDVLTYSRGMGSSIEDYDHAADVLQVHVERLGRQKPTARRFAVATGLVEYLDSGAAARLGWSPERLVAAYRSVLDRDDWCAVIRGEIKSGDEHLAPAYLRWLTTELGPRLGLRAFADVPPSDE</sequence>
<protein>
    <submittedName>
        <fullName evidence="2">Uncharacterized protein</fullName>
    </submittedName>
</protein>
<proteinExistence type="predicted"/>
<dbReference type="Proteomes" id="UP001330812">
    <property type="component" value="Chromosome"/>
</dbReference>
<dbReference type="RefSeq" id="WP_326569686.1">
    <property type="nucleotide sequence ID" value="NZ_CP142149.1"/>
</dbReference>
<organism evidence="2 3">
    <name type="scientific">Amycolatopsis rhabdoformis</name>
    <dbReference type="NCBI Taxonomy" id="1448059"/>
    <lineage>
        <taxon>Bacteria</taxon>
        <taxon>Bacillati</taxon>
        <taxon>Actinomycetota</taxon>
        <taxon>Actinomycetes</taxon>
        <taxon>Pseudonocardiales</taxon>
        <taxon>Pseudonocardiaceae</taxon>
        <taxon>Amycolatopsis</taxon>
    </lineage>
</organism>